<feature type="compositionally biased region" description="Polar residues" evidence="1">
    <location>
        <begin position="66"/>
        <end position="79"/>
    </location>
</feature>
<reference evidence="3" key="1">
    <citation type="submission" date="2015-10" db="EMBL/GenBank/DDBJ databases">
        <authorList>
            <person name="Luecker S."/>
            <person name="Luecker S."/>
        </authorList>
    </citation>
    <scope>NUCLEOTIDE SEQUENCE [LARGE SCALE GENOMIC DNA]</scope>
</reference>
<dbReference type="AlphaFoldDB" id="A0A0S4LC87"/>
<accession>A0A0S4LC87</accession>
<dbReference type="Proteomes" id="UP000198736">
    <property type="component" value="Unassembled WGS sequence"/>
</dbReference>
<keyword evidence="3" id="KW-1185">Reference proteome</keyword>
<evidence type="ECO:0000313" key="3">
    <source>
        <dbReference type="Proteomes" id="UP000198736"/>
    </source>
</evidence>
<sequence length="79" mass="8656">MYNAPRETRLYIPPRSSTAATGLHAHVQQTLRDSEVAVPMFHGWGASSVGRALRSQRRGRGFNSPALHQTPSSLTVSLQ</sequence>
<name>A0A0S4LC87_9BACT</name>
<evidence type="ECO:0000313" key="2">
    <source>
        <dbReference type="EMBL" id="CUS33476.1"/>
    </source>
</evidence>
<dbReference type="STRING" id="1742973.COMA2_130083"/>
<feature type="region of interest" description="Disordered" evidence="1">
    <location>
        <begin position="55"/>
        <end position="79"/>
    </location>
</feature>
<evidence type="ECO:0000256" key="1">
    <source>
        <dbReference type="SAM" id="MobiDB-lite"/>
    </source>
</evidence>
<gene>
    <name evidence="2" type="ORF">COMA2_130083</name>
</gene>
<protein>
    <submittedName>
        <fullName evidence="2">Uncharacterized protein</fullName>
    </submittedName>
</protein>
<dbReference type="EMBL" id="CZPZ01000005">
    <property type="protein sequence ID" value="CUS33476.1"/>
    <property type="molecule type" value="Genomic_DNA"/>
</dbReference>
<organism evidence="2 3">
    <name type="scientific">Candidatus Nitrospira nitrificans</name>
    <dbReference type="NCBI Taxonomy" id="1742973"/>
    <lineage>
        <taxon>Bacteria</taxon>
        <taxon>Pseudomonadati</taxon>
        <taxon>Nitrospirota</taxon>
        <taxon>Nitrospiria</taxon>
        <taxon>Nitrospirales</taxon>
        <taxon>Nitrospiraceae</taxon>
        <taxon>Nitrospira</taxon>
    </lineage>
</organism>
<proteinExistence type="predicted"/>